<dbReference type="EMBL" id="CAXAMN010025373">
    <property type="protein sequence ID" value="CAK9094772.1"/>
    <property type="molecule type" value="Genomic_DNA"/>
</dbReference>
<dbReference type="Proteomes" id="UP001642484">
    <property type="component" value="Unassembled WGS sequence"/>
</dbReference>
<comment type="caution">
    <text evidence="3">The sequence shown here is derived from an EMBL/GenBank/DDBJ whole genome shotgun (WGS) entry which is preliminary data.</text>
</comment>
<protein>
    <submittedName>
        <fullName evidence="3">Uncharacterized protein</fullName>
    </submittedName>
</protein>
<keyword evidence="2" id="KW-0732">Signal</keyword>
<feature type="region of interest" description="Disordered" evidence="1">
    <location>
        <begin position="482"/>
        <end position="514"/>
    </location>
</feature>
<feature type="compositionally biased region" description="Low complexity" evidence="1">
    <location>
        <begin position="100"/>
        <end position="179"/>
    </location>
</feature>
<organism evidence="3 4">
    <name type="scientific">Durusdinium trenchii</name>
    <dbReference type="NCBI Taxonomy" id="1381693"/>
    <lineage>
        <taxon>Eukaryota</taxon>
        <taxon>Sar</taxon>
        <taxon>Alveolata</taxon>
        <taxon>Dinophyceae</taxon>
        <taxon>Suessiales</taxon>
        <taxon>Symbiodiniaceae</taxon>
        <taxon>Durusdinium</taxon>
    </lineage>
</organism>
<name>A0ABP0R2I3_9DINO</name>
<keyword evidence="4" id="KW-1185">Reference proteome</keyword>
<proteinExistence type="predicted"/>
<feature type="signal peptide" evidence="2">
    <location>
        <begin position="1"/>
        <end position="15"/>
    </location>
</feature>
<feature type="chain" id="PRO_5047160565" evidence="2">
    <location>
        <begin position="16"/>
        <end position="514"/>
    </location>
</feature>
<sequence length="514" mass="53686">MIRLLLLIRVLLAQGFCNISSMNLSDCPELLEAGESCTVSCPGSQADYNMSCEEDVLRVPACLFFNGSVTMTITSTIANLTTTSSTSIRTSTTTVTNITSTTSTNYTSTTSQTRESGTSSSSTSITTSGFTGIESGGISTVSTSSSSTTSTTTTSTTSSGSSSTTRKSTSTTSGSNTSTERSFEVTLTTATGLPATSTASTSSITSTTSTTSSTTSSINGTTSSTTTTGLASIMSSRSCVVASMSSTCPRSMLHMERCTMVCPKPSVSLGVFICLFGHLFGSSGCAADLSTQWRGQLLAAALRFGLSGLEEPSVDQLEDRLRRSLAVCIGVSASSIVRLRIVDLMTGTSGFGEVREFDLEVELEVSLSDDVNETEVLAAIMDLEDMSSPLALLLRNILQGYFQIRVRWVEVSMEPVVYSGSLVNLTGPGLLAGDSDVSLGDSDPDGHTTVASGVVLSMALLPIGAAWIRLVMAEQAAGEHEGHLSCEEIQRSSRPKRRLKSRAAITQSQAADSG</sequence>
<feature type="region of interest" description="Disordered" evidence="1">
    <location>
        <begin position="100"/>
        <end position="227"/>
    </location>
</feature>
<evidence type="ECO:0000256" key="2">
    <source>
        <dbReference type="SAM" id="SignalP"/>
    </source>
</evidence>
<gene>
    <name evidence="3" type="ORF">CCMP2556_LOCUS45185</name>
</gene>
<accession>A0ABP0R2I3</accession>
<feature type="compositionally biased region" description="Basic and acidic residues" evidence="1">
    <location>
        <begin position="482"/>
        <end position="491"/>
    </location>
</feature>
<feature type="compositionally biased region" description="Polar residues" evidence="1">
    <location>
        <begin position="504"/>
        <end position="514"/>
    </location>
</feature>
<evidence type="ECO:0000256" key="1">
    <source>
        <dbReference type="SAM" id="MobiDB-lite"/>
    </source>
</evidence>
<evidence type="ECO:0000313" key="4">
    <source>
        <dbReference type="Proteomes" id="UP001642484"/>
    </source>
</evidence>
<feature type="compositionally biased region" description="Low complexity" evidence="1">
    <location>
        <begin position="186"/>
        <end position="227"/>
    </location>
</feature>
<evidence type="ECO:0000313" key="3">
    <source>
        <dbReference type="EMBL" id="CAK9094772.1"/>
    </source>
</evidence>
<reference evidence="3 4" key="1">
    <citation type="submission" date="2024-02" db="EMBL/GenBank/DDBJ databases">
        <authorList>
            <person name="Chen Y."/>
            <person name="Shah S."/>
            <person name="Dougan E. K."/>
            <person name="Thang M."/>
            <person name="Chan C."/>
        </authorList>
    </citation>
    <scope>NUCLEOTIDE SEQUENCE [LARGE SCALE GENOMIC DNA]</scope>
</reference>